<protein>
    <recommendedName>
        <fullName evidence="3">TonB-dependent receptor plug domain-containing protein</fullName>
    </recommendedName>
</protein>
<keyword evidence="1" id="KW-0812">Transmembrane</keyword>
<proteinExistence type="inferred from homology"/>
<feature type="signal peptide" evidence="2">
    <location>
        <begin position="1"/>
        <end position="27"/>
    </location>
</feature>
<organism evidence="4 5">
    <name type="scientific">Thalassotalea profundi</name>
    <dbReference type="NCBI Taxonomy" id="2036687"/>
    <lineage>
        <taxon>Bacteria</taxon>
        <taxon>Pseudomonadati</taxon>
        <taxon>Pseudomonadota</taxon>
        <taxon>Gammaproteobacteria</taxon>
        <taxon>Alteromonadales</taxon>
        <taxon>Colwelliaceae</taxon>
        <taxon>Thalassotalea</taxon>
    </lineage>
</organism>
<sequence length="366" mass="39480">MKAIPFSTTRKLLAISISIALSTVTHAEEANIKEEKVEQIQVTGSYIKRVAADAAEPVQVLDHNYIQSTGATTISELIGKLAISSGAENQADSFSQAATQGTGNVNLRGLGLSSTLVLINGRRQTISGALTNDGSVFVDTSHIPIDAIEQVEVLKEGAASTYGSDAIAGVVNFILRKDFEGLEFNASISKAANSSQKDTDIGFLWGAEFENTFVNISGHYLDRTPLTIADRPELGDIAYSGLGNSFLLLNTTPIEVVDGLYAGTYAPFEKVPDPRCLDDSLGMLIPEANGASCGFNFGPLYNLVNTETRAQLYSNVNHYFDNGNELLVDISWSSNEVKDNPQSPSYPDLTFPYIGKSLWCWCCLVR</sequence>
<reference evidence="5" key="1">
    <citation type="journal article" date="2019" name="Int. J. Syst. Evol. Microbiol.">
        <title>The Global Catalogue of Microorganisms (GCM) 10K type strain sequencing project: providing services to taxonomists for standard genome sequencing and annotation.</title>
        <authorList>
            <consortium name="The Broad Institute Genomics Platform"/>
            <consortium name="The Broad Institute Genome Sequencing Center for Infectious Disease"/>
            <person name="Wu L."/>
            <person name="Ma J."/>
        </authorList>
    </citation>
    <scope>NUCLEOTIDE SEQUENCE [LARGE SCALE GENOMIC DNA]</scope>
    <source>
        <strain evidence="5">CGMCC 1.15922</strain>
    </source>
</reference>
<dbReference type="InterPro" id="IPR037066">
    <property type="entry name" value="Plug_dom_sf"/>
</dbReference>
<keyword evidence="1" id="KW-0998">Cell outer membrane</keyword>
<dbReference type="PANTHER" id="PTHR47234:SF3">
    <property type="entry name" value="SECRETIN_TONB SHORT N-TERMINAL DOMAIN-CONTAINING PROTEIN"/>
    <property type="match status" value="1"/>
</dbReference>
<comment type="subcellular location">
    <subcellularLocation>
        <location evidence="1">Cell outer membrane</location>
        <topology evidence="1">Multi-pass membrane protein</topology>
    </subcellularLocation>
</comment>
<name>A0ABQ3II06_9GAMM</name>
<dbReference type="InterPro" id="IPR039426">
    <property type="entry name" value="TonB-dep_rcpt-like"/>
</dbReference>
<keyword evidence="2" id="KW-0732">Signal</keyword>
<comment type="caution">
    <text evidence="4">The sequence shown here is derived from an EMBL/GenBank/DDBJ whole genome shotgun (WGS) entry which is preliminary data.</text>
</comment>
<dbReference type="Gene3D" id="2.170.130.10">
    <property type="entry name" value="TonB-dependent receptor, plug domain"/>
    <property type="match status" value="1"/>
</dbReference>
<evidence type="ECO:0000313" key="5">
    <source>
        <dbReference type="Proteomes" id="UP000626370"/>
    </source>
</evidence>
<dbReference type="InterPro" id="IPR012910">
    <property type="entry name" value="Plug_dom"/>
</dbReference>
<keyword evidence="1" id="KW-0813">Transport</keyword>
<dbReference type="EMBL" id="BNAH01000003">
    <property type="protein sequence ID" value="GHE82449.1"/>
    <property type="molecule type" value="Genomic_DNA"/>
</dbReference>
<feature type="domain" description="TonB-dependent receptor plug" evidence="3">
    <location>
        <begin position="52"/>
        <end position="170"/>
    </location>
</feature>
<gene>
    <name evidence="4" type="ORF">GCM10011501_08340</name>
</gene>
<keyword evidence="5" id="KW-1185">Reference proteome</keyword>
<evidence type="ECO:0000259" key="3">
    <source>
        <dbReference type="Pfam" id="PF07715"/>
    </source>
</evidence>
<dbReference type="RefSeq" id="WP_189376857.1">
    <property type="nucleotide sequence ID" value="NZ_BNAH01000003.1"/>
</dbReference>
<feature type="chain" id="PRO_5045550656" description="TonB-dependent receptor plug domain-containing protein" evidence="2">
    <location>
        <begin position="28"/>
        <end position="366"/>
    </location>
</feature>
<dbReference type="Proteomes" id="UP000626370">
    <property type="component" value="Unassembled WGS sequence"/>
</dbReference>
<dbReference type="PANTHER" id="PTHR47234">
    <property type="match status" value="1"/>
</dbReference>
<evidence type="ECO:0000313" key="4">
    <source>
        <dbReference type="EMBL" id="GHE82449.1"/>
    </source>
</evidence>
<evidence type="ECO:0000256" key="2">
    <source>
        <dbReference type="SAM" id="SignalP"/>
    </source>
</evidence>
<dbReference type="SUPFAM" id="SSF56935">
    <property type="entry name" value="Porins"/>
    <property type="match status" value="1"/>
</dbReference>
<keyword evidence="1" id="KW-1134">Transmembrane beta strand</keyword>
<evidence type="ECO:0000256" key="1">
    <source>
        <dbReference type="PROSITE-ProRule" id="PRU01360"/>
    </source>
</evidence>
<dbReference type="PROSITE" id="PS52016">
    <property type="entry name" value="TONB_DEPENDENT_REC_3"/>
    <property type="match status" value="1"/>
</dbReference>
<dbReference type="Pfam" id="PF07715">
    <property type="entry name" value="Plug"/>
    <property type="match status" value="1"/>
</dbReference>
<accession>A0ABQ3II06</accession>
<comment type="similarity">
    <text evidence="1">Belongs to the TonB-dependent receptor family.</text>
</comment>
<keyword evidence="1" id="KW-0472">Membrane</keyword>